<name>A0A6G9YBQ0_9NOCA</name>
<accession>A0A6G9YBQ0</accession>
<feature type="transmembrane region" description="Helical" evidence="2">
    <location>
        <begin position="36"/>
        <end position="57"/>
    </location>
</feature>
<evidence type="ECO:0000256" key="2">
    <source>
        <dbReference type="SAM" id="Phobius"/>
    </source>
</evidence>
<keyword evidence="2" id="KW-0812">Transmembrane</keyword>
<dbReference type="AlphaFoldDB" id="A0A6G9YBQ0"/>
<evidence type="ECO:0000313" key="3">
    <source>
        <dbReference type="EMBL" id="QIS10486.1"/>
    </source>
</evidence>
<dbReference type="SUPFAM" id="SSF53474">
    <property type="entry name" value="alpha/beta-Hydrolases"/>
    <property type="match status" value="1"/>
</dbReference>
<keyword evidence="2" id="KW-0472">Membrane</keyword>
<reference evidence="3 4" key="1">
    <citation type="journal article" date="2019" name="ACS Chem. Biol.">
        <title>Identification and Mobilization of a Cryptic Antibiotic Biosynthesis Gene Locus from a Human-Pathogenic Nocardia Isolate.</title>
        <authorList>
            <person name="Herisse M."/>
            <person name="Ishida K."/>
            <person name="Porter J.L."/>
            <person name="Howden B."/>
            <person name="Hertweck C."/>
            <person name="Stinear T.P."/>
            <person name="Pidot S.J."/>
        </authorList>
    </citation>
    <scope>NUCLEOTIDE SEQUENCE [LARGE SCALE GENOMIC DNA]</scope>
    <source>
        <strain evidence="3 4">AUSMDU00012717</strain>
    </source>
</reference>
<dbReference type="GO" id="GO:0016298">
    <property type="term" value="F:lipase activity"/>
    <property type="evidence" value="ECO:0007669"/>
    <property type="project" value="TreeGrafter"/>
</dbReference>
<dbReference type="GO" id="GO:0016042">
    <property type="term" value="P:lipid catabolic process"/>
    <property type="evidence" value="ECO:0007669"/>
    <property type="project" value="InterPro"/>
</dbReference>
<sequence>MTITVAAPVTRNPSGVHPKVPGRSTSMKRNFRTPRAVAAIMAAAIVGIGSNAAVAMADPGNGVGSHASDTVGYGPELTDEAAAFAYGLANPDVAPQGANNWSCRPDATHPRPVVLVHGTWASAYGAYAYMSPRLAKAGYCVFTFNYGRADAPGAGLVQPTIGATGYIEDSAAQLAAFVDRVRAVTGTAQVDVIGHSQGGVVIRQYLKFNGGADAGDPSRNKVKKVITFGATNHGTTLSGLGSLLGVFKNAGLDLSAPTETLIGHAGIQQLIGSPVLTELNAGGDTMPGVEYTIVADRYDEVSSPYTRTYLQAGPGAQVHDVLLQDGCDLDTSDHNSMMFSPRATSIALQALDPVGHPNLVCSLNPWLL</sequence>
<dbReference type="Proteomes" id="UP000503540">
    <property type="component" value="Chromosome"/>
</dbReference>
<feature type="region of interest" description="Disordered" evidence="1">
    <location>
        <begin position="1"/>
        <end position="29"/>
    </location>
</feature>
<evidence type="ECO:0000313" key="4">
    <source>
        <dbReference type="Proteomes" id="UP000503540"/>
    </source>
</evidence>
<organism evidence="3 4">
    <name type="scientific">Nocardia arthritidis</name>
    <dbReference type="NCBI Taxonomy" id="228602"/>
    <lineage>
        <taxon>Bacteria</taxon>
        <taxon>Bacillati</taxon>
        <taxon>Actinomycetota</taxon>
        <taxon>Actinomycetes</taxon>
        <taxon>Mycobacteriales</taxon>
        <taxon>Nocardiaceae</taxon>
        <taxon>Nocardia</taxon>
    </lineage>
</organism>
<dbReference type="Gene3D" id="3.40.50.1820">
    <property type="entry name" value="alpha/beta hydrolase"/>
    <property type="match status" value="1"/>
</dbReference>
<protein>
    <submittedName>
        <fullName evidence="3">Alpha/beta fold hydrolase</fullName>
    </submittedName>
</protein>
<dbReference type="InterPro" id="IPR002918">
    <property type="entry name" value="Lipase_EstA/Esterase_EstB"/>
</dbReference>
<dbReference type="PANTHER" id="PTHR32015:SF1">
    <property type="entry name" value="LIPASE"/>
    <property type="match status" value="1"/>
</dbReference>
<dbReference type="PANTHER" id="PTHR32015">
    <property type="entry name" value="FASTING INDUCED LIPASE"/>
    <property type="match status" value="1"/>
</dbReference>
<evidence type="ECO:0000256" key="1">
    <source>
        <dbReference type="SAM" id="MobiDB-lite"/>
    </source>
</evidence>
<keyword evidence="3" id="KW-0378">Hydrolase</keyword>
<dbReference type="InterPro" id="IPR029058">
    <property type="entry name" value="AB_hydrolase_fold"/>
</dbReference>
<dbReference type="KEGG" id="nah:F5544_12985"/>
<keyword evidence="4" id="KW-1185">Reference proteome</keyword>
<keyword evidence="2" id="KW-1133">Transmembrane helix</keyword>
<dbReference type="EMBL" id="CP046172">
    <property type="protein sequence ID" value="QIS10486.1"/>
    <property type="molecule type" value="Genomic_DNA"/>
</dbReference>
<proteinExistence type="predicted"/>
<gene>
    <name evidence="3" type="ORF">F5544_12985</name>
</gene>
<dbReference type="Pfam" id="PF01674">
    <property type="entry name" value="Lipase_2"/>
    <property type="match status" value="1"/>
</dbReference>